<keyword evidence="7" id="KW-1185">Reference proteome</keyword>
<dbReference type="RefSeq" id="WP_072870856.1">
    <property type="nucleotide sequence ID" value="NZ_FQZM01000046.1"/>
</dbReference>
<name>A0A1M6KZN3_9FIRM</name>
<dbReference type="Proteomes" id="UP000184529">
    <property type="component" value="Unassembled WGS sequence"/>
</dbReference>
<evidence type="ECO:0000256" key="3">
    <source>
        <dbReference type="ARBA" id="ARBA00022801"/>
    </source>
</evidence>
<protein>
    <submittedName>
        <fullName evidence="6">Creatinine amidohydrolase</fullName>
    </submittedName>
</protein>
<dbReference type="GO" id="GO:0016811">
    <property type="term" value="F:hydrolase activity, acting on carbon-nitrogen (but not peptide) bonds, in linear amides"/>
    <property type="evidence" value="ECO:0007669"/>
    <property type="project" value="TreeGrafter"/>
</dbReference>
<dbReference type="Gene3D" id="3.40.50.10310">
    <property type="entry name" value="Creatininase"/>
    <property type="match status" value="1"/>
</dbReference>
<dbReference type="InterPro" id="IPR024087">
    <property type="entry name" value="Creatininase-like_sf"/>
</dbReference>
<keyword evidence="2" id="KW-0479">Metal-binding</keyword>
<evidence type="ECO:0000256" key="1">
    <source>
        <dbReference type="ARBA" id="ARBA00001947"/>
    </source>
</evidence>
<proteinExistence type="inferred from homology"/>
<evidence type="ECO:0000313" key="6">
    <source>
        <dbReference type="EMBL" id="SHJ64453.1"/>
    </source>
</evidence>
<dbReference type="PANTHER" id="PTHR35005">
    <property type="entry name" value="3-DEHYDRO-SCYLLO-INOSOSE HYDROLASE"/>
    <property type="match status" value="1"/>
</dbReference>
<accession>A0A1M6KZN3</accession>
<evidence type="ECO:0000256" key="5">
    <source>
        <dbReference type="ARBA" id="ARBA00024029"/>
    </source>
</evidence>
<dbReference type="AlphaFoldDB" id="A0A1M6KZN3"/>
<organism evidence="6 7">
    <name type="scientific">Desulfofundulus thermosubterraneus DSM 16057</name>
    <dbReference type="NCBI Taxonomy" id="1121432"/>
    <lineage>
        <taxon>Bacteria</taxon>
        <taxon>Bacillati</taxon>
        <taxon>Bacillota</taxon>
        <taxon>Clostridia</taxon>
        <taxon>Eubacteriales</taxon>
        <taxon>Peptococcaceae</taxon>
        <taxon>Desulfofundulus</taxon>
    </lineage>
</organism>
<dbReference type="SUPFAM" id="SSF102215">
    <property type="entry name" value="Creatininase"/>
    <property type="match status" value="1"/>
</dbReference>
<dbReference type="EMBL" id="FQZM01000046">
    <property type="protein sequence ID" value="SHJ64453.1"/>
    <property type="molecule type" value="Genomic_DNA"/>
</dbReference>
<comment type="similarity">
    <text evidence="5">Belongs to the creatininase superfamily.</text>
</comment>
<sequence length="233" mass="25232">MDRFSTWEDLKGVKIAFLPVGSLEQHGPHLPLGTDGIIAEVLAGRLADIFAPAYLLPLLPFSSSFEHAGFPGSVSLKVTTIASVISDVVESLAFSGIGKLVIVSCHMGNHLLRNVVQELNYPCPRVLLLPSRHHWEGAYRAAGLSSSPSRDMHAGEGETSIIMHLFPEAVRSRELKDVDRPERELLETLGMRAYTETGTIGFPSRASADKGAMLLSALAEETAKTVKEFVEIG</sequence>
<dbReference type="OrthoDB" id="9801445at2"/>
<keyword evidence="3 6" id="KW-0378">Hydrolase</keyword>
<dbReference type="Pfam" id="PF02633">
    <property type="entry name" value="Creatininase"/>
    <property type="match status" value="1"/>
</dbReference>
<comment type="cofactor">
    <cofactor evidence="1">
        <name>Zn(2+)</name>
        <dbReference type="ChEBI" id="CHEBI:29105"/>
    </cofactor>
</comment>
<gene>
    <name evidence="6" type="ORF">SAMN02745219_03014</name>
</gene>
<dbReference type="GO" id="GO:0046872">
    <property type="term" value="F:metal ion binding"/>
    <property type="evidence" value="ECO:0007669"/>
    <property type="project" value="UniProtKB-KW"/>
</dbReference>
<evidence type="ECO:0000313" key="7">
    <source>
        <dbReference type="Proteomes" id="UP000184529"/>
    </source>
</evidence>
<dbReference type="InterPro" id="IPR003785">
    <property type="entry name" value="Creatininase/forma_Hydrolase"/>
</dbReference>
<keyword evidence="4" id="KW-0862">Zinc</keyword>
<dbReference type="PANTHER" id="PTHR35005:SF1">
    <property type="entry name" value="2-AMINO-5-FORMYLAMINO-6-RIBOSYLAMINOPYRIMIDIN-4(3H)-ONE 5'-MONOPHOSPHATE DEFORMYLASE"/>
    <property type="match status" value="1"/>
</dbReference>
<reference evidence="7" key="1">
    <citation type="submission" date="2016-11" db="EMBL/GenBank/DDBJ databases">
        <authorList>
            <person name="Varghese N."/>
            <person name="Submissions S."/>
        </authorList>
    </citation>
    <scope>NUCLEOTIDE SEQUENCE [LARGE SCALE GENOMIC DNA]</scope>
    <source>
        <strain evidence="7">DSM 16057</strain>
    </source>
</reference>
<evidence type="ECO:0000256" key="4">
    <source>
        <dbReference type="ARBA" id="ARBA00022833"/>
    </source>
</evidence>
<dbReference type="STRING" id="1121432.SAMN02745219_03014"/>
<dbReference type="GO" id="GO:0009231">
    <property type="term" value="P:riboflavin biosynthetic process"/>
    <property type="evidence" value="ECO:0007669"/>
    <property type="project" value="TreeGrafter"/>
</dbReference>
<evidence type="ECO:0000256" key="2">
    <source>
        <dbReference type="ARBA" id="ARBA00022723"/>
    </source>
</evidence>